<dbReference type="InterPro" id="IPR038269">
    <property type="entry name" value="SCAN_sf"/>
</dbReference>
<dbReference type="PROSITE" id="PS50158">
    <property type="entry name" value="ZF_CCHC"/>
    <property type="match status" value="1"/>
</dbReference>
<dbReference type="InterPro" id="IPR001878">
    <property type="entry name" value="Znf_CCHC"/>
</dbReference>
<dbReference type="SMART" id="SM00431">
    <property type="entry name" value="SCAN"/>
    <property type="match status" value="1"/>
</dbReference>
<dbReference type="Ensembl" id="ENSCCRT00000118048.1">
    <property type="protein sequence ID" value="ENSCCRP00000177832.1"/>
    <property type="gene ID" value="ENSCCRG00000072508.1"/>
</dbReference>
<keyword evidence="1" id="KW-0863">Zinc-finger</keyword>
<accession>A0A9J8D605</accession>
<feature type="domain" description="SCAN box" evidence="3">
    <location>
        <begin position="16"/>
        <end position="92"/>
    </location>
</feature>
<evidence type="ECO:0000256" key="1">
    <source>
        <dbReference type="PROSITE-ProRule" id="PRU00047"/>
    </source>
</evidence>
<keyword evidence="5" id="KW-1185">Reference proteome</keyword>
<reference evidence="4" key="1">
    <citation type="submission" date="2025-08" db="UniProtKB">
        <authorList>
            <consortium name="Ensembl"/>
        </authorList>
    </citation>
    <scope>IDENTIFICATION</scope>
</reference>
<dbReference type="InterPro" id="IPR003309">
    <property type="entry name" value="SCAN_dom"/>
</dbReference>
<dbReference type="Gene3D" id="1.10.4020.10">
    <property type="entry name" value="DNA breaking-rejoining enzymes"/>
    <property type="match status" value="1"/>
</dbReference>
<dbReference type="Pfam" id="PF02023">
    <property type="entry name" value="SCAN"/>
    <property type="match status" value="1"/>
</dbReference>
<protein>
    <recommendedName>
        <fullName evidence="6">SCAN box domain-containing protein</fullName>
    </recommendedName>
</protein>
<dbReference type="GO" id="GO:0008270">
    <property type="term" value="F:zinc ion binding"/>
    <property type="evidence" value="ECO:0007669"/>
    <property type="project" value="UniProtKB-KW"/>
</dbReference>
<evidence type="ECO:0000259" key="3">
    <source>
        <dbReference type="PROSITE" id="PS50804"/>
    </source>
</evidence>
<dbReference type="PANTHER" id="PTHR46888">
    <property type="entry name" value="ZINC KNUCKLE DOMAINCONTAINING PROTEIN-RELATED"/>
    <property type="match status" value="1"/>
</dbReference>
<keyword evidence="1" id="KW-0862">Zinc</keyword>
<organism evidence="4 5">
    <name type="scientific">Cyprinus carpio carpio</name>
    <dbReference type="NCBI Taxonomy" id="630221"/>
    <lineage>
        <taxon>Eukaryota</taxon>
        <taxon>Metazoa</taxon>
        <taxon>Chordata</taxon>
        <taxon>Craniata</taxon>
        <taxon>Vertebrata</taxon>
        <taxon>Euteleostomi</taxon>
        <taxon>Actinopterygii</taxon>
        <taxon>Neopterygii</taxon>
        <taxon>Teleostei</taxon>
        <taxon>Ostariophysi</taxon>
        <taxon>Cypriniformes</taxon>
        <taxon>Cyprinidae</taxon>
        <taxon>Cyprininae</taxon>
        <taxon>Cyprinus</taxon>
    </lineage>
</organism>
<dbReference type="OMA" id="SKVEEPM"/>
<dbReference type="GeneTree" id="ENSGT01120000272011"/>
<proteinExistence type="predicted"/>
<dbReference type="SUPFAM" id="SSF57756">
    <property type="entry name" value="Retrovirus zinc finger-like domains"/>
    <property type="match status" value="1"/>
</dbReference>
<sequence>VCFGFCYYNVTEETYRLRFRSLTVPTGESVRETYNRIKGLYKRWMRPEMKNKEQLGETIILEQYLRVLRPDVRVWVKENQPLTGEGAARLAERYMAAHREPPRTSKGTVIVGRSKVEEPMDKTMGVPGKYSNATLICFYCQQPGHKASLCPP</sequence>
<evidence type="ECO:0000313" key="5">
    <source>
        <dbReference type="Proteomes" id="UP001108240"/>
    </source>
</evidence>
<name>A0A9J8D605_CYPCA</name>
<reference evidence="4" key="2">
    <citation type="submission" date="2025-09" db="UniProtKB">
        <authorList>
            <consortium name="Ensembl"/>
        </authorList>
    </citation>
    <scope>IDENTIFICATION</scope>
</reference>
<dbReference type="CDD" id="cd07936">
    <property type="entry name" value="SCAN"/>
    <property type="match status" value="1"/>
</dbReference>
<keyword evidence="1" id="KW-0479">Metal-binding</keyword>
<dbReference type="SUPFAM" id="SSF47353">
    <property type="entry name" value="Retrovirus capsid dimerization domain-like"/>
    <property type="match status" value="1"/>
</dbReference>
<evidence type="ECO:0000259" key="2">
    <source>
        <dbReference type="PROSITE" id="PS50158"/>
    </source>
</evidence>
<dbReference type="Proteomes" id="UP001108240">
    <property type="component" value="Unplaced"/>
</dbReference>
<evidence type="ECO:0008006" key="6">
    <source>
        <dbReference type="Google" id="ProtNLM"/>
    </source>
</evidence>
<feature type="domain" description="CCHC-type" evidence="2">
    <location>
        <begin position="137"/>
        <end position="151"/>
    </location>
</feature>
<dbReference type="PANTHER" id="PTHR46888:SF1">
    <property type="entry name" value="RIBONUCLEASE H"/>
    <property type="match status" value="1"/>
</dbReference>
<dbReference type="InterPro" id="IPR036875">
    <property type="entry name" value="Znf_CCHC_sf"/>
</dbReference>
<dbReference type="GO" id="GO:0003676">
    <property type="term" value="F:nucleic acid binding"/>
    <property type="evidence" value="ECO:0007669"/>
    <property type="project" value="InterPro"/>
</dbReference>
<dbReference type="AlphaFoldDB" id="A0A9J8D605"/>
<dbReference type="Pfam" id="PF00098">
    <property type="entry name" value="zf-CCHC"/>
    <property type="match status" value="1"/>
</dbReference>
<evidence type="ECO:0000313" key="4">
    <source>
        <dbReference type="Ensembl" id="ENSCCRP00000177832.1"/>
    </source>
</evidence>
<dbReference type="PROSITE" id="PS50804">
    <property type="entry name" value="SCAN_BOX"/>
    <property type="match status" value="1"/>
</dbReference>